<keyword evidence="1" id="KW-0732">Signal</keyword>
<evidence type="ECO:0000313" key="3">
    <source>
        <dbReference type="Proteomes" id="UP000244677"/>
    </source>
</evidence>
<feature type="chain" id="PRO_5015763729" description="Ig-like domain-containing protein" evidence="1">
    <location>
        <begin position="23"/>
        <end position="916"/>
    </location>
</feature>
<dbReference type="InterPro" id="IPR013783">
    <property type="entry name" value="Ig-like_fold"/>
</dbReference>
<evidence type="ECO:0000313" key="2">
    <source>
        <dbReference type="EMBL" id="AWG27077.1"/>
    </source>
</evidence>
<reference evidence="2 3" key="1">
    <citation type="submission" date="2017-04" db="EMBL/GenBank/DDBJ databases">
        <title>Complete genome sequence of Flavobacterium kingsejong AJ004.</title>
        <authorList>
            <person name="Lee P.C."/>
        </authorList>
    </citation>
    <scope>NUCLEOTIDE SEQUENCE [LARGE SCALE GENOMIC DNA]</scope>
    <source>
        <strain evidence="2 3">AJ004</strain>
    </source>
</reference>
<dbReference type="KEGG" id="fki:FK004_18555"/>
<dbReference type="OrthoDB" id="9805017at2"/>
<gene>
    <name evidence="2" type="ORF">FK004_18555</name>
</gene>
<dbReference type="Gene3D" id="2.60.40.10">
    <property type="entry name" value="Immunoglobulins"/>
    <property type="match status" value="1"/>
</dbReference>
<organism evidence="2 3">
    <name type="scientific">Flavobacterium kingsejongi</name>
    <dbReference type="NCBI Taxonomy" id="1678728"/>
    <lineage>
        <taxon>Bacteria</taxon>
        <taxon>Pseudomonadati</taxon>
        <taxon>Bacteroidota</taxon>
        <taxon>Flavobacteriia</taxon>
        <taxon>Flavobacteriales</taxon>
        <taxon>Flavobacteriaceae</taxon>
        <taxon>Flavobacterium</taxon>
    </lineage>
</organism>
<dbReference type="EMBL" id="CP020919">
    <property type="protein sequence ID" value="AWG27077.1"/>
    <property type="molecule type" value="Genomic_DNA"/>
</dbReference>
<evidence type="ECO:0000256" key="1">
    <source>
        <dbReference type="SAM" id="SignalP"/>
    </source>
</evidence>
<dbReference type="Gene3D" id="2.60.40.740">
    <property type="match status" value="6"/>
</dbReference>
<dbReference type="RefSeq" id="WP_108738571.1">
    <property type="nucleotide sequence ID" value="NZ_CP020919.1"/>
</dbReference>
<feature type="signal peptide" evidence="1">
    <location>
        <begin position="1"/>
        <end position="22"/>
    </location>
</feature>
<dbReference type="InterPro" id="IPR025667">
    <property type="entry name" value="SprB_repeat"/>
</dbReference>
<proteinExistence type="predicted"/>
<keyword evidence="3" id="KW-1185">Reference proteome</keyword>
<name>A0A2S1LTJ6_9FLAO</name>
<dbReference type="Pfam" id="PF13573">
    <property type="entry name" value="SprB"/>
    <property type="match status" value="7"/>
</dbReference>
<sequence>MKKNFTLIFALLLYLCSFRGMAQTQFWSDTFEDTGAPSTGVRTPSIAEFAIGGPPATAYFFRTIPTGINLQNGPYSGFQGSKVWAAEDIDKGPSGVNNSISPNQQVTWASINIAGKSGLSFKGIFAANNFNASWNGTSFAPNQDFIAIEYRIDGGSWTKIIAFYAGSTATTNALSLDTDGDLIGDGAALSYAFSEFTATIPGTGTLLEIRLNCSANGTDVQEFAVDNFRLFETPACTAPVITANPPNRAICVGNNTTFAVTATGATTYKWQVDQTGSGTYTDLANTAPYSGVTTTTLTISGATAAMSSYRYRAVAINGIASCFTNSNYGTLTVSNITSTGAQNNIVCAGSCTGSAAVNATGGIGTYTYSWAPSGGTGSIATGLCAGNYIVTITDAIGCTATRNFTITTSGTPITTTGSQTNVSCNGGTNGTATVVAAGGTPAYSYLWSPSGGTGATASGLAAGAYTVTVTDANGCSTTRNYTITQPAAITTTGSQTNVSCNGGSNATASVSATGGTGTYTYSWAPSGGTGATASGLTAGAYTVTVTDANSCTTTRNFTITQPAPLTTTGSQTNVSCNGGSNGVASVTANGGTGTYTYSWSPSGGTASTASGLTPGAYTVTVTDANSCTITRNFTITQPSAITTTGSQTNVSCNGGSNGVASVTATGGTGTYTYSWSPSGGTAATASGLVPGAYTVTVTDANGCTRTRNYTITQPTAITASTSQTNVSCNSGSNGSASVTVSGGAGGYTYSWAPSGGTAATASGLVAGAYTVTITDANSCTITRNFTITQPSLLTTTGSQTNVSCNGGSNGSASVTVSGGTAGYTYSWSPSGGTAATASGLTAGAYTVTITDANSCTTTRNYTISQPSSITTTGSQTNVSCNGGSNGSARLVEILCKQFLVFNITPFSKYDQELIHD</sequence>
<dbReference type="AlphaFoldDB" id="A0A2S1LTJ6"/>
<accession>A0A2S1LTJ6</accession>
<protein>
    <recommendedName>
        <fullName evidence="4">Ig-like domain-containing protein</fullName>
    </recommendedName>
</protein>
<dbReference type="Proteomes" id="UP000244677">
    <property type="component" value="Chromosome"/>
</dbReference>
<evidence type="ECO:0008006" key="4">
    <source>
        <dbReference type="Google" id="ProtNLM"/>
    </source>
</evidence>